<dbReference type="InterPro" id="IPR027417">
    <property type="entry name" value="P-loop_NTPase"/>
</dbReference>
<dbReference type="CDD" id="cd00009">
    <property type="entry name" value="AAA"/>
    <property type="match status" value="1"/>
</dbReference>
<organism evidence="2">
    <name type="scientific">marine metagenome</name>
    <dbReference type="NCBI Taxonomy" id="408172"/>
    <lineage>
        <taxon>unclassified sequences</taxon>
        <taxon>metagenomes</taxon>
        <taxon>ecological metagenomes</taxon>
    </lineage>
</organism>
<dbReference type="InterPro" id="IPR003593">
    <property type="entry name" value="AAA+_ATPase"/>
</dbReference>
<dbReference type="EMBL" id="UINC01006486">
    <property type="protein sequence ID" value="SVA27806.1"/>
    <property type="molecule type" value="Genomic_DNA"/>
</dbReference>
<protein>
    <recommendedName>
        <fullName evidence="1">AAA+ ATPase domain-containing protein</fullName>
    </recommendedName>
</protein>
<feature type="domain" description="AAA+ ATPase" evidence="1">
    <location>
        <begin position="78"/>
        <end position="214"/>
    </location>
</feature>
<dbReference type="GO" id="GO:0005524">
    <property type="term" value="F:ATP binding"/>
    <property type="evidence" value="ECO:0007669"/>
    <property type="project" value="InterPro"/>
</dbReference>
<reference evidence="2" key="1">
    <citation type="submission" date="2018-05" db="EMBL/GenBank/DDBJ databases">
        <authorList>
            <person name="Lanie J.A."/>
            <person name="Ng W.-L."/>
            <person name="Kazmierczak K.M."/>
            <person name="Andrzejewski T.M."/>
            <person name="Davidsen T.M."/>
            <person name="Wayne K.J."/>
            <person name="Tettelin H."/>
            <person name="Glass J.I."/>
            <person name="Rusch D."/>
            <person name="Podicherti R."/>
            <person name="Tsui H.-C.T."/>
            <person name="Winkler M.E."/>
        </authorList>
    </citation>
    <scope>NUCLEOTIDE SEQUENCE</scope>
</reference>
<dbReference type="InterPro" id="IPR002611">
    <property type="entry name" value="IstB_ATP-bd"/>
</dbReference>
<dbReference type="Gene3D" id="3.40.50.300">
    <property type="entry name" value="P-loop containing nucleotide triphosphate hydrolases"/>
    <property type="match status" value="1"/>
</dbReference>
<evidence type="ECO:0000259" key="1">
    <source>
        <dbReference type="SMART" id="SM00382"/>
    </source>
</evidence>
<dbReference type="Pfam" id="PF01695">
    <property type="entry name" value="IstB_IS21"/>
    <property type="match status" value="1"/>
</dbReference>
<evidence type="ECO:0000313" key="2">
    <source>
        <dbReference type="EMBL" id="SVA27806.1"/>
    </source>
</evidence>
<sequence length="276" mass="31433">MSCERCHDTGWCAAATDATRVERCECWRQGVVQTLLSGARIPPRYRDCELASFVTYENEQLLRAVEKARQFIELFPVVDKGLLLIGPPGIGKTHIAVATLRQVVLDKGVRGLYYDTRSLLSTIRATYNPVTRTSEVDVLRPVMEAELLVLDDLGAERLTDWVEETMNLVVNTRYNDRRPTIFTSNYEDLSDSEALDSLLVRVGFRMHSRLREMCEFLEYSGPDYRDFEFTPSSEDLYRAWSAQPRRKLPVRASTRARAQLKRGKTELGWTGGRAGG</sequence>
<accession>A0A381UHW5</accession>
<dbReference type="SMART" id="SM00382">
    <property type="entry name" value="AAA"/>
    <property type="match status" value="1"/>
</dbReference>
<dbReference type="PANTHER" id="PTHR30050">
    <property type="entry name" value="CHROMOSOMAL REPLICATION INITIATOR PROTEIN DNAA"/>
    <property type="match status" value="1"/>
</dbReference>
<proteinExistence type="predicted"/>
<gene>
    <name evidence="2" type="ORF">METZ01_LOCUS80660</name>
</gene>
<dbReference type="SUPFAM" id="SSF52540">
    <property type="entry name" value="P-loop containing nucleoside triphosphate hydrolases"/>
    <property type="match status" value="1"/>
</dbReference>
<dbReference type="GO" id="GO:0006260">
    <property type="term" value="P:DNA replication"/>
    <property type="evidence" value="ECO:0007669"/>
    <property type="project" value="TreeGrafter"/>
</dbReference>
<name>A0A381UHW5_9ZZZZ</name>
<dbReference type="AlphaFoldDB" id="A0A381UHW5"/>
<dbReference type="PANTHER" id="PTHR30050:SF4">
    <property type="entry name" value="ATP-BINDING PROTEIN RV3427C IN INSERTION SEQUENCE-RELATED"/>
    <property type="match status" value="1"/>
</dbReference>